<gene>
    <name evidence="1" type="ORF">GCM10011391_08300</name>
</gene>
<keyword evidence="2" id="KW-1185">Reference proteome</keyword>
<dbReference type="Proteomes" id="UP000628775">
    <property type="component" value="Unassembled WGS sequence"/>
</dbReference>
<reference evidence="1" key="2">
    <citation type="submission" date="2020-09" db="EMBL/GenBank/DDBJ databases">
        <authorList>
            <person name="Sun Q."/>
            <person name="Zhou Y."/>
        </authorList>
    </citation>
    <scope>NUCLEOTIDE SEQUENCE</scope>
    <source>
        <strain evidence="1">CGMCC 1.15371</strain>
    </source>
</reference>
<name>A0A8J2YFE7_9BACL</name>
<evidence type="ECO:0000313" key="1">
    <source>
        <dbReference type="EMBL" id="GGE32012.1"/>
    </source>
</evidence>
<sequence length="62" mass="7169">MPYVNSYEEQAHVLFDHFKQAEVHLNEKSKALITHCLKEAYENGYADGREDEDEITEKPISG</sequence>
<dbReference type="AlphaFoldDB" id="A0A8J2YFE7"/>
<evidence type="ECO:0000313" key="2">
    <source>
        <dbReference type="Proteomes" id="UP000628775"/>
    </source>
</evidence>
<comment type="caution">
    <text evidence="1">The sequence shown here is derived from an EMBL/GenBank/DDBJ whole genome shotgun (WGS) entry which is preliminary data.</text>
</comment>
<accession>A0A8J2YFE7</accession>
<organism evidence="1 2">
    <name type="scientific">Pullulanibacillus camelliae</name>
    <dbReference type="NCBI Taxonomy" id="1707096"/>
    <lineage>
        <taxon>Bacteria</taxon>
        <taxon>Bacillati</taxon>
        <taxon>Bacillota</taxon>
        <taxon>Bacilli</taxon>
        <taxon>Bacillales</taxon>
        <taxon>Sporolactobacillaceae</taxon>
        <taxon>Pullulanibacillus</taxon>
    </lineage>
</organism>
<proteinExistence type="predicted"/>
<dbReference type="RefSeq" id="WP_188689548.1">
    <property type="nucleotide sequence ID" value="NZ_BMIR01000002.1"/>
</dbReference>
<protein>
    <submittedName>
        <fullName evidence="1">Uncharacterized protein</fullName>
    </submittedName>
</protein>
<reference evidence="1" key="1">
    <citation type="journal article" date="2014" name="Int. J. Syst. Evol. Microbiol.">
        <title>Complete genome sequence of Corynebacterium casei LMG S-19264T (=DSM 44701T), isolated from a smear-ripened cheese.</title>
        <authorList>
            <consortium name="US DOE Joint Genome Institute (JGI-PGF)"/>
            <person name="Walter F."/>
            <person name="Albersmeier A."/>
            <person name="Kalinowski J."/>
            <person name="Ruckert C."/>
        </authorList>
    </citation>
    <scope>NUCLEOTIDE SEQUENCE</scope>
    <source>
        <strain evidence="1">CGMCC 1.15371</strain>
    </source>
</reference>
<dbReference type="EMBL" id="BMIR01000002">
    <property type="protein sequence ID" value="GGE32012.1"/>
    <property type="molecule type" value="Genomic_DNA"/>
</dbReference>